<dbReference type="CDD" id="cd22412">
    <property type="entry name" value="KH-I_Vigilin_rpt9"/>
    <property type="match status" value="1"/>
</dbReference>
<feature type="compositionally biased region" description="Low complexity" evidence="7">
    <location>
        <begin position="1280"/>
        <end position="1295"/>
    </location>
</feature>
<dbReference type="SMART" id="SM00322">
    <property type="entry name" value="KH"/>
    <property type="match status" value="14"/>
</dbReference>
<accession>A0A182VIM4</accession>
<evidence type="ECO:0000256" key="5">
    <source>
        <dbReference type="PROSITE-ProRule" id="PRU00117"/>
    </source>
</evidence>
<keyword evidence="6" id="KW-0175">Coiled coil</keyword>
<dbReference type="CDD" id="cd22407">
    <property type="entry name" value="KH-I_Vigilin_rpt3"/>
    <property type="match status" value="1"/>
</dbReference>
<dbReference type="CDD" id="cd22418">
    <property type="entry name" value="KH-I_Vigilin_rpt15"/>
    <property type="match status" value="1"/>
</dbReference>
<dbReference type="VEuPathDB" id="VectorBase:AMEM21_011105"/>
<dbReference type="InterPro" id="IPR036612">
    <property type="entry name" value="KH_dom_type_1_sf"/>
</dbReference>
<dbReference type="PANTHER" id="PTHR10627:SF31">
    <property type="entry name" value="DODECA-SATELLITE-BINDING PROTEIN 1, ISOFORM A"/>
    <property type="match status" value="1"/>
</dbReference>
<dbReference type="CDD" id="cd22410">
    <property type="entry name" value="KH-I_Vigilin_rpt7"/>
    <property type="match status" value="1"/>
</dbReference>
<protein>
    <recommendedName>
        <fullName evidence="8">K Homology domain-containing protein</fullName>
    </recommendedName>
</protein>
<dbReference type="Gene3D" id="3.30.1370.10">
    <property type="entry name" value="K Homology domain, type 1"/>
    <property type="match status" value="14"/>
</dbReference>
<feature type="domain" description="K Homology" evidence="8">
    <location>
        <begin position="142"/>
        <end position="210"/>
    </location>
</feature>
<dbReference type="Pfam" id="PF24668">
    <property type="entry name" value="KH_Vigilin"/>
    <property type="match status" value="1"/>
</dbReference>
<dbReference type="KEGG" id="amer:121594665"/>
<feature type="region of interest" description="Disordered" evidence="7">
    <location>
        <begin position="1267"/>
        <end position="1308"/>
    </location>
</feature>
<dbReference type="CDD" id="cd22405">
    <property type="entry name" value="KH-I_Vigilin_rpt1"/>
    <property type="match status" value="1"/>
</dbReference>
<evidence type="ECO:0000256" key="4">
    <source>
        <dbReference type="ARBA" id="ARBA00022884"/>
    </source>
</evidence>
<feature type="domain" description="K Homology" evidence="8">
    <location>
        <begin position="495"/>
        <end position="564"/>
    </location>
</feature>
<organism evidence="9 10">
    <name type="scientific">Anopheles merus</name>
    <name type="common">Mosquito</name>
    <dbReference type="NCBI Taxonomy" id="30066"/>
    <lineage>
        <taxon>Eukaryota</taxon>
        <taxon>Metazoa</taxon>
        <taxon>Ecdysozoa</taxon>
        <taxon>Arthropoda</taxon>
        <taxon>Hexapoda</taxon>
        <taxon>Insecta</taxon>
        <taxon>Pterygota</taxon>
        <taxon>Neoptera</taxon>
        <taxon>Endopterygota</taxon>
        <taxon>Diptera</taxon>
        <taxon>Nematocera</taxon>
        <taxon>Culicoidea</taxon>
        <taxon>Culicidae</taxon>
        <taxon>Anophelinae</taxon>
        <taxon>Anopheles</taxon>
    </lineage>
</organism>
<dbReference type="EnsemblMetazoa" id="AMEM015601-RA">
    <property type="protein sequence ID" value="AMEM015601-PA"/>
    <property type="gene ID" value="AMEM015601"/>
</dbReference>
<feature type="domain" description="K Homology" evidence="8">
    <location>
        <begin position="788"/>
        <end position="859"/>
    </location>
</feature>
<dbReference type="VEuPathDB" id="VectorBase:AMEM015601"/>
<dbReference type="CDD" id="cd22416">
    <property type="entry name" value="KH-I_Vigilin_rpt13"/>
    <property type="match status" value="1"/>
</dbReference>
<feature type="compositionally biased region" description="Polar residues" evidence="7">
    <location>
        <begin position="1296"/>
        <end position="1308"/>
    </location>
</feature>
<evidence type="ECO:0000256" key="3">
    <source>
        <dbReference type="ARBA" id="ARBA00022737"/>
    </source>
</evidence>
<evidence type="ECO:0000256" key="2">
    <source>
        <dbReference type="ARBA" id="ARBA00022490"/>
    </source>
</evidence>
<reference evidence="9" key="1">
    <citation type="submission" date="2020-05" db="UniProtKB">
        <authorList>
            <consortium name="EnsemblMetazoa"/>
        </authorList>
    </citation>
    <scope>IDENTIFICATION</scope>
    <source>
        <strain evidence="9">MAF</strain>
    </source>
</reference>
<feature type="region of interest" description="Disordered" evidence="7">
    <location>
        <begin position="915"/>
        <end position="971"/>
    </location>
</feature>
<keyword evidence="2" id="KW-0963">Cytoplasm</keyword>
<evidence type="ECO:0000313" key="10">
    <source>
        <dbReference type="Proteomes" id="UP000075903"/>
    </source>
</evidence>
<dbReference type="CDD" id="cd22411">
    <property type="entry name" value="KH-I_Vigilin_rpt8"/>
    <property type="match status" value="1"/>
</dbReference>
<feature type="domain" description="K Homology" evidence="8">
    <location>
        <begin position="715"/>
        <end position="784"/>
    </location>
</feature>
<dbReference type="CDD" id="cd22417">
    <property type="entry name" value="KH-I_Vigilin_rpt14"/>
    <property type="match status" value="1"/>
</dbReference>
<feature type="domain" description="K Homology" evidence="8">
    <location>
        <begin position="641"/>
        <end position="710"/>
    </location>
</feature>
<feature type="domain" description="K Homology" evidence="8">
    <location>
        <begin position="998"/>
        <end position="1064"/>
    </location>
</feature>
<feature type="domain" description="K Homology" evidence="8">
    <location>
        <begin position="863"/>
        <end position="997"/>
    </location>
</feature>
<dbReference type="Pfam" id="PF00013">
    <property type="entry name" value="KH_1"/>
    <property type="match status" value="14"/>
</dbReference>
<dbReference type="InterPro" id="IPR004087">
    <property type="entry name" value="KH_dom"/>
</dbReference>
<proteinExistence type="predicted"/>
<keyword evidence="10" id="KW-1185">Reference proteome</keyword>
<dbReference type="STRING" id="30066.A0A182VIM4"/>
<feature type="domain" description="K Homology" evidence="8">
    <location>
        <begin position="1076"/>
        <end position="1145"/>
    </location>
</feature>
<feature type="domain" description="K Homology" evidence="8">
    <location>
        <begin position="569"/>
        <end position="637"/>
    </location>
</feature>
<dbReference type="InterPro" id="IPR057778">
    <property type="entry name" value="KH_Vigilin_N"/>
</dbReference>
<dbReference type="PANTHER" id="PTHR10627">
    <property type="entry name" value="SCP160"/>
    <property type="match status" value="1"/>
</dbReference>
<feature type="compositionally biased region" description="Low complexity" evidence="7">
    <location>
        <begin position="7"/>
        <end position="19"/>
    </location>
</feature>
<dbReference type="GO" id="GO:0010468">
    <property type="term" value="P:regulation of gene expression"/>
    <property type="evidence" value="ECO:0007669"/>
    <property type="project" value="UniProtKB-ARBA"/>
</dbReference>
<evidence type="ECO:0000256" key="6">
    <source>
        <dbReference type="SAM" id="Coils"/>
    </source>
</evidence>
<feature type="domain" description="K Homology" evidence="8">
    <location>
        <begin position="356"/>
        <end position="420"/>
    </location>
</feature>
<comment type="subcellular location">
    <subcellularLocation>
        <location evidence="1">Cytoplasm</location>
    </subcellularLocation>
</comment>
<dbReference type="Proteomes" id="UP000075903">
    <property type="component" value="Unassembled WGS sequence"/>
</dbReference>
<feature type="domain" description="K Homology" evidence="8">
    <location>
        <begin position="285"/>
        <end position="355"/>
    </location>
</feature>
<feature type="region of interest" description="Disordered" evidence="7">
    <location>
        <begin position="1"/>
        <end position="52"/>
    </location>
</feature>
<keyword evidence="4 5" id="KW-0694">RNA-binding</keyword>
<feature type="coiled-coil region" evidence="6">
    <location>
        <begin position="618"/>
        <end position="645"/>
    </location>
</feature>
<dbReference type="RefSeq" id="XP_041774112.1">
    <property type="nucleotide sequence ID" value="XM_041918178.1"/>
</dbReference>
<evidence type="ECO:0000256" key="7">
    <source>
        <dbReference type="SAM" id="MobiDB-lite"/>
    </source>
</evidence>
<dbReference type="PROSITE" id="PS50084">
    <property type="entry name" value="KH_TYPE_1"/>
    <property type="match status" value="13"/>
</dbReference>
<dbReference type="FunFam" id="3.30.1370.10:FF:000018">
    <property type="entry name" value="vigilin isoform X1"/>
    <property type="match status" value="1"/>
</dbReference>
<dbReference type="CDD" id="cd22413">
    <property type="entry name" value="KH-I_Vigilin_rpt10"/>
    <property type="match status" value="1"/>
</dbReference>
<keyword evidence="3" id="KW-0677">Repeat</keyword>
<feature type="domain" description="K Homology" evidence="8">
    <location>
        <begin position="1149"/>
        <end position="1218"/>
    </location>
</feature>
<name>A0A182VIM4_ANOME</name>
<evidence type="ECO:0000259" key="8">
    <source>
        <dbReference type="SMART" id="SM00322"/>
    </source>
</evidence>
<dbReference type="InterPro" id="IPR004088">
    <property type="entry name" value="KH_dom_type_1"/>
</dbReference>
<evidence type="ECO:0000256" key="1">
    <source>
        <dbReference type="ARBA" id="ARBA00004496"/>
    </source>
</evidence>
<dbReference type="CTD" id="37116"/>
<feature type="domain" description="K Homology" evidence="8">
    <location>
        <begin position="214"/>
        <end position="282"/>
    </location>
</feature>
<feature type="domain" description="K Homology" evidence="8">
    <location>
        <begin position="425"/>
        <end position="491"/>
    </location>
</feature>
<dbReference type="CDD" id="cd22408">
    <property type="entry name" value="KH-I_Vigilin_rpt4"/>
    <property type="match status" value="1"/>
</dbReference>
<dbReference type="GeneID" id="121594665"/>
<dbReference type="SUPFAM" id="SSF54791">
    <property type="entry name" value="Eukaryotic type KH-domain (KH-domain type I)"/>
    <property type="match status" value="13"/>
</dbReference>
<feature type="compositionally biased region" description="Low complexity" evidence="7">
    <location>
        <begin position="937"/>
        <end position="951"/>
    </location>
</feature>
<dbReference type="CDD" id="cd22406">
    <property type="entry name" value="KH-I_Vigilin_rpt2"/>
    <property type="match status" value="1"/>
</dbReference>
<sequence length="1308" mass="145923">MEDSTNAMGMMDQQQQQHGGAAGYENNGPAPAPTPCYDDLFPALPESEPPRFNSTLSPATQNMRVGSSVVTQVFIVASGERKYDSDKFGEGESLRTCQAIMKETNAHIEISSGKDQSLTFLVTGKVQEVMEARRKILVHFQTQASKTINIPREHHRWILGKKGERLRELERTTATKINVPRISDESDAITITGTKEGIEKAEHEIRTMSDEQSRKAFERFNVPKIYHPFVLGAYGENLQKMMEETGAKINVPPQSVQKDEIIITGEKEGVLAAKARIEAIYKEMEKKCTSVAVEVVRAQHKYVYGPRGSTIQEILQTTGVSVEMPPSDSPSDTITLRGPQDKLGNALNVVYQKAHSIRTDLLECPQWIHKYIIGREGGHIKEFSAQHPNVHVEFSEDKIKIDGPPEQVTIAAEELQKMVADLTGRLTFAEMVVDPVHCKHIIGKAGSNINRMKEEYDVQINIDEKGPKPIRIEGPAEGVAKAQQELLEKIAKWENEKEESIIIDHRLFKTIIGAKGETIREIRDKHNQVQIVFPGPNDKSDIVKIRGSKEDVDRCHKYLTQYVKELQKNSFVMEVPVFKQFLKYIIGKGGANIKKIRDETQTKIDLPSESDTNELIVITGKKENVKAACDRIQKIQNEMANIISEEVQIPAKHHISLIGTGGMLINSIMEECGGVSIKFPNSDLKSDKVVIRGPKEDVERAKQQLLELASEKELSSYSVQIRAKPQHHKFLIGKNGASIKKIRDKTGARVIFPNVNDQDNEAITIIGKKEHVEEAKTELEAIIKNIDNIVEDEISVQPKFHKHFISNRGKVLRRIEEECGGMSISFPRMDRDDRNDRVKLKGPKDCIEAAKQRMNEIVQELESMVTIEVYIPARHHRIMMRRGGSKVQAITSEFGVNIRFPERVLDTAVPVAVNDPSQQQQQQQNGNGEATAEGDENASAAAAATTADGGEVVNGGGAAGEQTTPAEPVQRASDLVRISGNKEKCEQAKEALLALVPLTEEINVPCDLHRSLIGQKGRDVKELMNTYDVHIEMSPQDKKLDIIKVTGTKAAIDEAKVAIAERIKLLEADRKDRELRSFEVKLEVDPVYHQKIIGRRGVVINKIRANHDVQITFPKQDDPQNSIITIQGYEEKALAARDEILAMVDTLSSVYKEEIHIDERVHRRFIGFRGKRLREIKEQFGVDITFPRMEDADKSLVTLAGTPDNVESCRDYLLNLEEEFLQDVSAAPTQPTSFSQIMEDTMAQQQSNKQGFVVSGAPWERKAPNTLSLEDFPDFGPGGAPAAAAATSNADANATQQPPINSAWNAKH</sequence>
<evidence type="ECO:0000313" key="9">
    <source>
        <dbReference type="EnsemblMetazoa" id="AMEM015601-PA"/>
    </source>
</evidence>
<dbReference type="CDD" id="cd02394">
    <property type="entry name" value="KH-I_Vigilin_rpt6"/>
    <property type="match status" value="1"/>
</dbReference>
<dbReference type="CDD" id="cd22409">
    <property type="entry name" value="KH-I_Vigilin_rpt5"/>
    <property type="match status" value="1"/>
</dbReference>
<dbReference type="GO" id="GO:0003729">
    <property type="term" value="F:mRNA binding"/>
    <property type="evidence" value="ECO:0007669"/>
    <property type="project" value="TreeGrafter"/>
</dbReference>